<feature type="transmembrane region" description="Helical" evidence="6">
    <location>
        <begin position="159"/>
        <end position="178"/>
    </location>
</feature>
<evidence type="ECO:0000256" key="6">
    <source>
        <dbReference type="SAM" id="Phobius"/>
    </source>
</evidence>
<feature type="transmembrane region" description="Helical" evidence="6">
    <location>
        <begin position="265"/>
        <end position="283"/>
    </location>
</feature>
<dbReference type="AlphaFoldDB" id="A0AAD6DHN2"/>
<feature type="domain" description="Inositolphosphotransferase Aur1/Ipt1" evidence="7">
    <location>
        <begin position="125"/>
        <end position="306"/>
    </location>
</feature>
<dbReference type="PANTHER" id="PTHR31310:SF16">
    <property type="entry name" value="INOSITOLPHOSPHOTRANSFERASE AUR1_IPT1 DOMAIN-CONTAINING PROTEIN"/>
    <property type="match status" value="1"/>
</dbReference>
<gene>
    <name evidence="8" type="ORF">N7450_007524</name>
</gene>
<name>A0AAD6DHN2_9EURO</name>
<keyword evidence="4 6" id="KW-0472">Membrane</keyword>
<keyword evidence="9" id="KW-1185">Reference proteome</keyword>
<proteinExistence type="predicted"/>
<reference evidence="8 9" key="1">
    <citation type="journal article" date="2023" name="IMA Fungus">
        <title>Comparative genomic study of the Penicillium genus elucidates a diverse pangenome and 15 lateral gene transfer events.</title>
        <authorList>
            <person name="Petersen C."/>
            <person name="Sorensen T."/>
            <person name="Nielsen M.R."/>
            <person name="Sondergaard T.E."/>
            <person name="Sorensen J.L."/>
            <person name="Fitzpatrick D.A."/>
            <person name="Frisvad J.C."/>
            <person name="Nielsen K.L."/>
        </authorList>
    </citation>
    <scope>NUCLEOTIDE SEQUENCE [LARGE SCALE GENOMIC DNA]</scope>
    <source>
        <strain evidence="8 9">IBT 29057</strain>
    </source>
</reference>
<dbReference type="GO" id="GO:0016020">
    <property type="term" value="C:membrane"/>
    <property type="evidence" value="ECO:0007669"/>
    <property type="project" value="UniProtKB-SubCell"/>
</dbReference>
<organism evidence="8 9">
    <name type="scientific">Penicillium hetheringtonii</name>
    <dbReference type="NCBI Taxonomy" id="911720"/>
    <lineage>
        <taxon>Eukaryota</taxon>
        <taxon>Fungi</taxon>
        <taxon>Dikarya</taxon>
        <taxon>Ascomycota</taxon>
        <taxon>Pezizomycotina</taxon>
        <taxon>Eurotiomycetes</taxon>
        <taxon>Eurotiomycetidae</taxon>
        <taxon>Eurotiales</taxon>
        <taxon>Aspergillaceae</taxon>
        <taxon>Penicillium</taxon>
    </lineage>
</organism>
<dbReference type="Pfam" id="PF14378">
    <property type="entry name" value="PAP2_3"/>
    <property type="match status" value="1"/>
</dbReference>
<feature type="transmembrane region" description="Helical" evidence="6">
    <location>
        <begin position="289"/>
        <end position="306"/>
    </location>
</feature>
<evidence type="ECO:0000313" key="9">
    <source>
        <dbReference type="Proteomes" id="UP001216150"/>
    </source>
</evidence>
<evidence type="ECO:0000256" key="3">
    <source>
        <dbReference type="ARBA" id="ARBA00022989"/>
    </source>
</evidence>
<feature type="transmembrane region" description="Helical" evidence="6">
    <location>
        <begin position="190"/>
        <end position="207"/>
    </location>
</feature>
<accession>A0AAD6DHN2</accession>
<comment type="subcellular location">
    <subcellularLocation>
        <location evidence="1">Membrane</location>
        <topology evidence="1">Multi-pass membrane protein</topology>
    </subcellularLocation>
</comment>
<evidence type="ECO:0000256" key="1">
    <source>
        <dbReference type="ARBA" id="ARBA00004141"/>
    </source>
</evidence>
<evidence type="ECO:0000313" key="8">
    <source>
        <dbReference type="EMBL" id="KAJ5581223.1"/>
    </source>
</evidence>
<feature type="transmembrane region" description="Helical" evidence="6">
    <location>
        <begin position="236"/>
        <end position="258"/>
    </location>
</feature>
<dbReference type="CDD" id="cd03386">
    <property type="entry name" value="PAP2_Aur1_like"/>
    <property type="match status" value="1"/>
</dbReference>
<protein>
    <recommendedName>
        <fullName evidence="7">Inositolphosphotransferase Aur1/Ipt1 domain-containing protein</fullName>
    </recommendedName>
</protein>
<keyword evidence="3 6" id="KW-1133">Transmembrane helix</keyword>
<dbReference type="PANTHER" id="PTHR31310">
    <property type="match status" value="1"/>
</dbReference>
<evidence type="ECO:0000256" key="2">
    <source>
        <dbReference type="ARBA" id="ARBA00022692"/>
    </source>
</evidence>
<sequence>MGLLKSILEPLVIAAIFTLGTWVNRKDVPWYDDIRAPLLIPSDTHTRENPLEANTSVPAERDSEIPSKKRRRNIQTRILARFPFFLEILYWLLIYWIYQGARAISARIIAGHDDIFEKAEHHAIQVLLLEHLIHIDIELRVQQFVLRKVPWLMKALAQIYYSHIVLGVAFLVYCYTFLSRTQYKRIRRTLALENILAFILLSLWRCAPPRLLPEEFGFIDVLHDSRSGSAWTQNKFQLTIAAMPSLHFGNSVLIALCLGRFSPHMVLSCVVLVWPILMGVTVVATANHFVLDMVVGVIVIAVAYWLNRGMLTLKPLESMLFRFCRLEVEAEIGES</sequence>
<evidence type="ECO:0000256" key="4">
    <source>
        <dbReference type="ARBA" id="ARBA00023136"/>
    </source>
</evidence>
<evidence type="ECO:0000256" key="5">
    <source>
        <dbReference type="SAM" id="MobiDB-lite"/>
    </source>
</evidence>
<evidence type="ECO:0000259" key="7">
    <source>
        <dbReference type="Pfam" id="PF14378"/>
    </source>
</evidence>
<dbReference type="InterPro" id="IPR052185">
    <property type="entry name" value="IPC_Synthase-Related"/>
</dbReference>
<comment type="caution">
    <text evidence="8">The sequence shown here is derived from an EMBL/GenBank/DDBJ whole genome shotgun (WGS) entry which is preliminary data.</text>
</comment>
<feature type="transmembrane region" description="Helical" evidence="6">
    <location>
        <begin position="78"/>
        <end position="98"/>
    </location>
</feature>
<dbReference type="EMBL" id="JAQJAC010000006">
    <property type="protein sequence ID" value="KAJ5581223.1"/>
    <property type="molecule type" value="Genomic_DNA"/>
</dbReference>
<dbReference type="Proteomes" id="UP001216150">
    <property type="component" value="Unassembled WGS sequence"/>
</dbReference>
<keyword evidence="2 6" id="KW-0812">Transmembrane</keyword>
<dbReference type="InterPro" id="IPR026841">
    <property type="entry name" value="Aur1/Ipt1"/>
</dbReference>
<feature type="region of interest" description="Disordered" evidence="5">
    <location>
        <begin position="45"/>
        <end position="68"/>
    </location>
</feature>